<dbReference type="STRING" id="209880.SAMN02910343_00050"/>
<proteinExistence type="predicted"/>
<dbReference type="Proteomes" id="UP000199689">
    <property type="component" value="Unassembled WGS sequence"/>
</dbReference>
<gene>
    <name evidence="2" type="ORF">SAMN02910343_00050</name>
</gene>
<name>A0A1G5UU49_9FIRM</name>
<keyword evidence="1" id="KW-0812">Transmembrane</keyword>
<evidence type="ECO:0000313" key="2">
    <source>
        <dbReference type="EMBL" id="SDA37152.1"/>
    </source>
</evidence>
<evidence type="ECO:0000256" key="1">
    <source>
        <dbReference type="SAM" id="Phobius"/>
    </source>
</evidence>
<evidence type="ECO:0008006" key="4">
    <source>
        <dbReference type="Google" id="ProtNLM"/>
    </source>
</evidence>
<keyword evidence="1" id="KW-1133">Transmembrane helix</keyword>
<dbReference type="GeneID" id="87755106"/>
<dbReference type="AlphaFoldDB" id="A0A1G5UU49"/>
<dbReference type="OrthoDB" id="1633962at2"/>
<accession>A0A1G5UU49</accession>
<dbReference type="RefSeq" id="WP_091362609.1">
    <property type="nucleotide sequence ID" value="NZ_FMXA01000003.1"/>
</dbReference>
<keyword evidence="1" id="KW-0472">Membrane</keyword>
<evidence type="ECO:0000313" key="3">
    <source>
        <dbReference type="Proteomes" id="UP000199689"/>
    </source>
</evidence>
<protein>
    <recommendedName>
        <fullName evidence="4">DUF2939 domain-containing protein</fullName>
    </recommendedName>
</protein>
<sequence>MSKLKKAGILFAILIAGAASWFYFYWMNTPAYAAGEIQKAVQSHDYDLLAYRVDLNKVYSAAIDDSADVLSKDGKKDHRTAASLLRSLKSPIADELVHQTQLRFQGKKKESSLFDEPVNAITSYLGFTTLTITQCLSIEEKGDQAIVSVRVHDRKLKHDFTWKVLMEKDVNGTWCATRILNLKDYIREREALL</sequence>
<feature type="transmembrane region" description="Helical" evidence="1">
    <location>
        <begin position="7"/>
        <end position="26"/>
    </location>
</feature>
<reference evidence="2 3" key="1">
    <citation type="submission" date="2016-10" db="EMBL/GenBank/DDBJ databases">
        <authorList>
            <person name="de Groot N.N."/>
        </authorList>
    </citation>
    <scope>NUCLEOTIDE SEQUENCE [LARGE SCALE GENOMIC DNA]</scope>
    <source>
        <strain evidence="2 3">DSM 15230</strain>
    </source>
</reference>
<dbReference type="EMBL" id="FMXA01000003">
    <property type="protein sequence ID" value="SDA37152.1"/>
    <property type="molecule type" value="Genomic_DNA"/>
</dbReference>
<keyword evidence="3" id="KW-1185">Reference proteome</keyword>
<organism evidence="2 3">
    <name type="scientific">Allisonella histaminiformans</name>
    <dbReference type="NCBI Taxonomy" id="209880"/>
    <lineage>
        <taxon>Bacteria</taxon>
        <taxon>Bacillati</taxon>
        <taxon>Bacillota</taxon>
        <taxon>Negativicutes</taxon>
        <taxon>Veillonellales</taxon>
        <taxon>Veillonellaceae</taxon>
        <taxon>Allisonella</taxon>
    </lineage>
</organism>